<protein>
    <submittedName>
        <fullName evidence="2">Uncharacterized protein</fullName>
    </submittedName>
</protein>
<organism evidence="2">
    <name type="scientific">Mycobacterium xenopi 4042</name>
    <dbReference type="NCBI Taxonomy" id="1299334"/>
    <lineage>
        <taxon>Bacteria</taxon>
        <taxon>Bacillati</taxon>
        <taxon>Actinomycetota</taxon>
        <taxon>Actinomycetes</taxon>
        <taxon>Mycobacteriales</taxon>
        <taxon>Mycobacteriaceae</taxon>
        <taxon>Mycobacterium</taxon>
    </lineage>
</organism>
<dbReference type="EMBL" id="JAOB01000093">
    <property type="protein sequence ID" value="EUA06890.1"/>
    <property type="molecule type" value="Genomic_DNA"/>
</dbReference>
<dbReference type="PATRIC" id="fig|1299334.3.peg.9797"/>
<proteinExistence type="predicted"/>
<sequence length="168" mass="17996">MLPSCPSSTTSRRRATSSTVGRPRRPRCDVPARGPASSSRTSPDTGHLTGLRTAADFADAALRRVLEVIDRRRPAAQLRPLLAAGLADSVLARGPGATSRHGAAVLRRLRLQAAGLHNPPRAAEVFGTYSRATGYTPSPAGWNDWLVLMTTSGRWSRCISVDWQAIST</sequence>
<comment type="caution">
    <text evidence="2">The sequence shown here is derived from an EMBL/GenBank/DDBJ whole genome shotgun (WGS) entry which is preliminary data.</text>
</comment>
<reference evidence="2" key="1">
    <citation type="submission" date="2014-01" db="EMBL/GenBank/DDBJ databases">
        <authorList>
            <person name="Brown-Elliot B."/>
            <person name="Wallace R."/>
            <person name="Lenaerts A."/>
            <person name="Ordway D."/>
            <person name="DeGroote M.A."/>
            <person name="Parker T."/>
            <person name="Sizemore C."/>
            <person name="Tallon L.J."/>
            <person name="Sadzewicz L.K."/>
            <person name="Sengamalay N."/>
            <person name="Fraser C.M."/>
            <person name="Hine E."/>
            <person name="Shefchek K.A."/>
            <person name="Das S.P."/>
            <person name="Tettelin H."/>
        </authorList>
    </citation>
    <scope>NUCLEOTIDE SEQUENCE [LARGE SCALE GENOMIC DNA]</scope>
    <source>
        <strain evidence="2">4042</strain>
    </source>
</reference>
<dbReference type="AlphaFoldDB" id="X7YKJ1"/>
<gene>
    <name evidence="2" type="ORF">I553_0207</name>
</gene>
<feature type="region of interest" description="Disordered" evidence="1">
    <location>
        <begin position="1"/>
        <end position="49"/>
    </location>
</feature>
<evidence type="ECO:0000256" key="1">
    <source>
        <dbReference type="SAM" id="MobiDB-lite"/>
    </source>
</evidence>
<evidence type="ECO:0000313" key="2">
    <source>
        <dbReference type="EMBL" id="EUA06890.1"/>
    </source>
</evidence>
<accession>X7YKJ1</accession>
<name>X7YKJ1_MYCXE</name>